<gene>
    <name evidence="2" type="ORF">K1Y72_08315</name>
</gene>
<dbReference type="EMBL" id="JAIBOA010000004">
    <property type="protein sequence ID" value="MBW8482362.1"/>
    <property type="molecule type" value="Genomic_DNA"/>
</dbReference>
<feature type="transmembrane region" description="Helical" evidence="1">
    <location>
        <begin position="307"/>
        <end position="327"/>
    </location>
</feature>
<feature type="transmembrane region" description="Helical" evidence="1">
    <location>
        <begin position="228"/>
        <end position="248"/>
    </location>
</feature>
<keyword evidence="1" id="KW-0812">Transmembrane</keyword>
<evidence type="ECO:0008006" key="4">
    <source>
        <dbReference type="Google" id="ProtNLM"/>
    </source>
</evidence>
<proteinExistence type="predicted"/>
<keyword evidence="3" id="KW-1185">Reference proteome</keyword>
<feature type="transmembrane region" description="Helical" evidence="1">
    <location>
        <begin position="149"/>
        <end position="166"/>
    </location>
</feature>
<name>A0ABS7FPR0_9ACTN</name>
<comment type="caution">
    <text evidence="2">The sequence shown here is derived from an EMBL/GenBank/DDBJ whole genome shotgun (WGS) entry which is preliminary data.</text>
</comment>
<dbReference type="RefSeq" id="WP_220164839.1">
    <property type="nucleotide sequence ID" value="NZ_JAIBOA010000004.1"/>
</dbReference>
<feature type="transmembrane region" description="Helical" evidence="1">
    <location>
        <begin position="68"/>
        <end position="90"/>
    </location>
</feature>
<feature type="transmembrane region" description="Helical" evidence="1">
    <location>
        <begin position="118"/>
        <end position="137"/>
    </location>
</feature>
<organism evidence="2 3">
    <name type="scientific">Actinomadura parmotrematis</name>
    <dbReference type="NCBI Taxonomy" id="2864039"/>
    <lineage>
        <taxon>Bacteria</taxon>
        <taxon>Bacillati</taxon>
        <taxon>Actinomycetota</taxon>
        <taxon>Actinomycetes</taxon>
        <taxon>Streptosporangiales</taxon>
        <taxon>Thermomonosporaceae</taxon>
        <taxon>Actinomadura</taxon>
    </lineage>
</organism>
<reference evidence="2 3" key="1">
    <citation type="submission" date="2021-07" db="EMBL/GenBank/DDBJ databases">
        <title>Actinomadura sp. PM05-2 isolated from lichen.</title>
        <authorList>
            <person name="Somphong A."/>
            <person name="Phongsopitanun W."/>
            <person name="Tanasupawat S."/>
            <person name="Peongsungnone V."/>
        </authorList>
    </citation>
    <scope>NUCLEOTIDE SEQUENCE [LARGE SCALE GENOMIC DNA]</scope>
    <source>
        <strain evidence="2 3">PM05-2</strain>
    </source>
</reference>
<keyword evidence="1" id="KW-0472">Membrane</keyword>
<sequence length="376" mass="39998">MGYTCEPAAERVAEKLGFSCHGAHPVVTFRDPFDLASGTMPVLELLIVGGAVFALVHARRRWRRDGDPANLVLWIASVVYLAVIEPPLYFPGWFGLQDQVGFIFSHNVFSVQFMYDRLPLYIVAFYPAISQLAYELVRALGVLTRRGPLAGAVAVAFACQVFYEVFDQLGPQLGWWAWNPGNETINRPALAAVPMNSMLLFASVSFGAMTYLVVRLTGARDGLSGLQIAWRAVVAGALTPLAMIVASAPSGAFRGADRAGIQAAILGAELAAVWAAGLWLLADAWRAVRAGTVPPPASPRFARVYPALYLGVHAVLWLVALPAYLAARGGVTEDGTPVGSLWYAALCAVAAAAILLAALRATAARPAPEAAAPVRS</sequence>
<keyword evidence="1" id="KW-1133">Transmembrane helix</keyword>
<evidence type="ECO:0000256" key="1">
    <source>
        <dbReference type="SAM" id="Phobius"/>
    </source>
</evidence>
<dbReference type="Proteomes" id="UP000774570">
    <property type="component" value="Unassembled WGS sequence"/>
</dbReference>
<feature type="transmembrane region" description="Helical" evidence="1">
    <location>
        <begin position="260"/>
        <end position="282"/>
    </location>
</feature>
<feature type="transmembrane region" description="Helical" evidence="1">
    <location>
        <begin position="339"/>
        <end position="359"/>
    </location>
</feature>
<feature type="transmembrane region" description="Helical" evidence="1">
    <location>
        <begin position="198"/>
        <end position="216"/>
    </location>
</feature>
<protein>
    <recommendedName>
        <fullName evidence="4">Acyltransferase</fullName>
    </recommendedName>
</protein>
<accession>A0ABS7FPR0</accession>
<evidence type="ECO:0000313" key="2">
    <source>
        <dbReference type="EMBL" id="MBW8482362.1"/>
    </source>
</evidence>
<evidence type="ECO:0000313" key="3">
    <source>
        <dbReference type="Proteomes" id="UP000774570"/>
    </source>
</evidence>
<feature type="transmembrane region" description="Helical" evidence="1">
    <location>
        <begin position="35"/>
        <end position="56"/>
    </location>
</feature>